<proteinExistence type="predicted"/>
<reference evidence="1" key="1">
    <citation type="submission" date="2016-04" db="EMBL/GenBank/DDBJ databases">
        <authorList>
            <person name="Calderon-Fernandez G.M.Sr."/>
        </authorList>
    </citation>
    <scope>NUCLEOTIDE SEQUENCE</scope>
    <source>
        <strain evidence="1">Int1</strain>
        <tissue evidence="1">Integument</tissue>
    </source>
</reference>
<name>A0A170WTJ5_TRIIF</name>
<reference evidence="1" key="2">
    <citation type="journal article" date="2017" name="J. Med. Entomol.">
        <title>Transcriptome Analysis of the Triatoma infestans (Hemiptera: Reduviidae) Integument.</title>
        <authorList>
            <person name="Calderon-Fernandez G.M."/>
            <person name="Moriconi D.E."/>
            <person name="Dulbecco A.B."/>
            <person name="Juarez M.P."/>
        </authorList>
    </citation>
    <scope>NUCLEOTIDE SEQUENCE</scope>
    <source>
        <strain evidence="1">Int1</strain>
        <tissue evidence="1">Integument</tissue>
    </source>
</reference>
<dbReference type="AlphaFoldDB" id="A0A170WTJ5"/>
<evidence type="ECO:0000313" key="1">
    <source>
        <dbReference type="EMBL" id="JAR98168.1"/>
    </source>
</evidence>
<dbReference type="EMBL" id="GEMB01005142">
    <property type="protein sequence ID" value="JAR98168.1"/>
    <property type="molecule type" value="Transcribed_RNA"/>
</dbReference>
<keyword evidence="1" id="KW-0675">Receptor</keyword>
<protein>
    <submittedName>
        <fullName evidence="1">Cytokine receptor</fullName>
    </submittedName>
</protein>
<accession>A0A170WTJ5</accession>
<sequence>KFTNVTNNRYKFTVVSANKEGFAKDVSEITIPSQSSKLAEPALFTKIDHNGGVYGLSWHHPDDKRVTSYTVFWCEDKKDRPYECNGYLDWKKCWKHY</sequence>
<organism evidence="1">
    <name type="scientific">Triatoma infestans</name>
    <name type="common">Assassin bug</name>
    <dbReference type="NCBI Taxonomy" id="30076"/>
    <lineage>
        <taxon>Eukaryota</taxon>
        <taxon>Metazoa</taxon>
        <taxon>Ecdysozoa</taxon>
        <taxon>Arthropoda</taxon>
        <taxon>Hexapoda</taxon>
        <taxon>Insecta</taxon>
        <taxon>Pterygota</taxon>
        <taxon>Neoptera</taxon>
        <taxon>Paraneoptera</taxon>
        <taxon>Hemiptera</taxon>
        <taxon>Heteroptera</taxon>
        <taxon>Panheteroptera</taxon>
        <taxon>Cimicomorpha</taxon>
        <taxon>Reduviidae</taxon>
        <taxon>Triatominae</taxon>
        <taxon>Triatoma</taxon>
    </lineage>
</organism>
<feature type="non-terminal residue" evidence="1">
    <location>
        <position position="1"/>
    </location>
</feature>